<comment type="caution">
    <text evidence="2">The sequence shown here is derived from an EMBL/GenBank/DDBJ whole genome shotgun (WGS) entry which is preliminary data.</text>
</comment>
<evidence type="ECO:0000256" key="1">
    <source>
        <dbReference type="SAM" id="Phobius"/>
    </source>
</evidence>
<dbReference type="AlphaFoldDB" id="A0AAW0EST3"/>
<keyword evidence="3" id="KW-1185">Reference proteome</keyword>
<keyword evidence="1" id="KW-0812">Transmembrane</keyword>
<accession>A0AAW0EST3</accession>
<keyword evidence="1" id="KW-0472">Membrane</keyword>
<proteinExistence type="predicted"/>
<evidence type="ECO:0000313" key="3">
    <source>
        <dbReference type="Proteomes" id="UP001430356"/>
    </source>
</evidence>
<dbReference type="Proteomes" id="UP001430356">
    <property type="component" value="Unassembled WGS sequence"/>
</dbReference>
<protein>
    <submittedName>
        <fullName evidence="2">Uncharacterized protein</fullName>
    </submittedName>
</protein>
<keyword evidence="1" id="KW-1133">Transmembrane helix</keyword>
<organism evidence="2 3">
    <name type="scientific">Novymonas esmeraldas</name>
    <dbReference type="NCBI Taxonomy" id="1808958"/>
    <lineage>
        <taxon>Eukaryota</taxon>
        <taxon>Discoba</taxon>
        <taxon>Euglenozoa</taxon>
        <taxon>Kinetoplastea</taxon>
        <taxon>Metakinetoplastina</taxon>
        <taxon>Trypanosomatida</taxon>
        <taxon>Trypanosomatidae</taxon>
        <taxon>Novymonas</taxon>
    </lineage>
</organism>
<feature type="transmembrane region" description="Helical" evidence="1">
    <location>
        <begin position="47"/>
        <end position="69"/>
    </location>
</feature>
<sequence length="124" mass="13256">MSGEADGSKAAAGTAAAAAAPNEEESLPFLARMINHLLTPGSSLTPLVWIGFNLVMLALFGVWLMFVVAMPKNIHVWAFGFLGLGLTASTNWLMKIIFSSGLDFASQQQREAEASKEIGDKKND</sequence>
<evidence type="ECO:0000313" key="2">
    <source>
        <dbReference type="EMBL" id="KAK7197218.1"/>
    </source>
</evidence>
<gene>
    <name evidence="2" type="ORF">NESM_000667600</name>
</gene>
<reference evidence="2 3" key="1">
    <citation type="journal article" date="2021" name="MBio">
        <title>A New Model Trypanosomatid, Novymonas esmeraldas: Genomic Perception of Its 'Candidatus Pandoraea novymonadis' Endosymbiont.</title>
        <authorList>
            <person name="Zakharova A."/>
            <person name="Saura A."/>
            <person name="Butenko A."/>
            <person name="Podesvova L."/>
            <person name="Warmusova S."/>
            <person name="Kostygov A.Y."/>
            <person name="Nenarokova A."/>
            <person name="Lukes J."/>
            <person name="Opperdoes F.R."/>
            <person name="Yurchenko V."/>
        </authorList>
    </citation>
    <scope>NUCLEOTIDE SEQUENCE [LARGE SCALE GENOMIC DNA]</scope>
    <source>
        <strain evidence="2 3">E262AT.01</strain>
    </source>
</reference>
<feature type="transmembrane region" description="Helical" evidence="1">
    <location>
        <begin position="76"/>
        <end position="94"/>
    </location>
</feature>
<name>A0AAW0EST3_9TRYP</name>
<dbReference type="EMBL" id="JAECZO010000098">
    <property type="protein sequence ID" value="KAK7197218.1"/>
    <property type="molecule type" value="Genomic_DNA"/>
</dbReference>